<feature type="domain" description="Glycosyl transferase family 28 C-terminal" evidence="12">
    <location>
        <begin position="183"/>
        <end position="343"/>
    </location>
</feature>
<keyword evidence="8 10" id="KW-0131">Cell cycle</keyword>
<protein>
    <recommendedName>
        <fullName evidence="10">UDP-N-acetylglucosamine--N-acetylmuramyl-(pentapeptide) pyrophosphoryl-undecaprenol N-acetylglucosamine transferase</fullName>
        <ecNumber evidence="10">2.4.1.227</ecNumber>
    </recommendedName>
    <alternativeName>
        <fullName evidence="10">Undecaprenyl-PP-MurNAc-pentapeptide-UDPGlcNAc GlcNAc transferase</fullName>
    </alternativeName>
</protein>
<evidence type="ECO:0000256" key="4">
    <source>
        <dbReference type="ARBA" id="ARBA00022679"/>
    </source>
</evidence>
<comment type="caution">
    <text evidence="13">The sequence shown here is derived from an EMBL/GenBank/DDBJ whole genome shotgun (WGS) entry which is preliminary data.</text>
</comment>
<dbReference type="AlphaFoldDB" id="A0A6N6N2R9"/>
<dbReference type="GO" id="GO:0071555">
    <property type="term" value="P:cell wall organization"/>
    <property type="evidence" value="ECO:0007669"/>
    <property type="project" value="UniProtKB-KW"/>
</dbReference>
<organism evidence="13 14">
    <name type="scientific">Pseudodesulfovibrio senegalensis</name>
    <dbReference type="NCBI Taxonomy" id="1721087"/>
    <lineage>
        <taxon>Bacteria</taxon>
        <taxon>Pseudomonadati</taxon>
        <taxon>Thermodesulfobacteriota</taxon>
        <taxon>Desulfovibrionia</taxon>
        <taxon>Desulfovibrionales</taxon>
        <taxon>Desulfovibrionaceae</taxon>
    </lineage>
</organism>
<comment type="function">
    <text evidence="10">Cell wall formation. Catalyzes the transfer of a GlcNAc subunit on undecaprenyl-pyrophosphoryl-MurNAc-pentapeptide (lipid intermediate I) to form undecaprenyl-pyrophosphoryl-MurNAc-(pentapeptide)GlcNAc (lipid intermediate II).</text>
</comment>
<dbReference type="Pfam" id="PF04101">
    <property type="entry name" value="Glyco_tran_28_C"/>
    <property type="match status" value="1"/>
</dbReference>
<gene>
    <name evidence="10 13" type="primary">murG</name>
    <name evidence="13" type="ORF">F8A88_06630</name>
</gene>
<feature type="binding site" evidence="10">
    <location>
        <begin position="13"/>
        <end position="15"/>
    </location>
    <ligand>
        <name>UDP-N-acetyl-alpha-D-glucosamine</name>
        <dbReference type="ChEBI" id="CHEBI:57705"/>
    </ligand>
</feature>
<dbReference type="HAMAP" id="MF_00033">
    <property type="entry name" value="MurG"/>
    <property type="match status" value="1"/>
</dbReference>
<keyword evidence="2 10" id="KW-0132">Cell division</keyword>
<evidence type="ECO:0000256" key="1">
    <source>
        <dbReference type="ARBA" id="ARBA00022475"/>
    </source>
</evidence>
<keyword evidence="4 10" id="KW-0808">Transferase</keyword>
<dbReference type="CDD" id="cd03785">
    <property type="entry name" value="GT28_MurG"/>
    <property type="match status" value="1"/>
</dbReference>
<dbReference type="UniPathway" id="UPA00219"/>
<evidence type="ECO:0000259" key="12">
    <source>
        <dbReference type="Pfam" id="PF04101"/>
    </source>
</evidence>
<evidence type="ECO:0000256" key="10">
    <source>
        <dbReference type="HAMAP-Rule" id="MF_00033"/>
    </source>
</evidence>
<proteinExistence type="inferred from homology"/>
<evidence type="ECO:0000313" key="13">
    <source>
        <dbReference type="EMBL" id="KAB1442135.1"/>
    </source>
</evidence>
<dbReference type="Proteomes" id="UP000438699">
    <property type="component" value="Unassembled WGS sequence"/>
</dbReference>
<dbReference type="NCBIfam" id="TIGR01133">
    <property type="entry name" value="murG"/>
    <property type="match status" value="1"/>
</dbReference>
<comment type="pathway">
    <text evidence="10">Cell wall biogenesis; peptidoglycan biosynthesis.</text>
</comment>
<sequence length="368" mass="38864">MTLNRAVLTTGGTGGHIFPALAVADELRQRNPECAILFLGGSGPERELAEKHGLEFCELPARGIMGKGIGGKLQGVMQVLRGIVRARTELKTFRPEVVVGFGGYAGFSPVLAAAFSHIPCAVHEQNSVPGVTNRLLGKVADRVFLSFDDTTGAFPASKTMRTGNPVRSDIFSAHNAGTRGRNLLVLGGSQGARPINEAVAAILPELMSAGINLLHQAGKKEEQAVRAAYEQAGADPNCVHGFMDDMARAYAWADLALCRSGASTVFEIAAAGVPAVFVPFPQATHDHQTKNAMAMERTGAARLLEQDSMKDSLARTVLELLDAPETLETMAAKAVEFSAPTAAADIADELERLAGKGSEEPHKEGLQS</sequence>
<dbReference type="PANTHER" id="PTHR21015">
    <property type="entry name" value="UDP-N-ACETYLGLUCOSAMINE--N-ACETYLMURAMYL-(PENTAPEPTIDE) PYROPHOSPHORYL-UNDECAPRENOL N-ACETYLGLUCOSAMINE TRANSFERASE 1"/>
    <property type="match status" value="1"/>
</dbReference>
<dbReference type="SUPFAM" id="SSF53756">
    <property type="entry name" value="UDP-Glycosyltransferase/glycogen phosphorylase"/>
    <property type="match status" value="1"/>
</dbReference>
<dbReference type="RefSeq" id="WP_151150357.1">
    <property type="nucleotide sequence ID" value="NZ_WAIE01000002.1"/>
</dbReference>
<evidence type="ECO:0000256" key="8">
    <source>
        <dbReference type="ARBA" id="ARBA00023306"/>
    </source>
</evidence>
<comment type="subcellular location">
    <subcellularLocation>
        <location evidence="10">Cell membrane</location>
        <topology evidence="10">Peripheral membrane protein</topology>
        <orientation evidence="10">Cytoplasmic side</orientation>
    </subcellularLocation>
</comment>
<keyword evidence="5 10" id="KW-0133">Cell shape</keyword>
<keyword evidence="1 10" id="KW-1003">Cell membrane</keyword>
<dbReference type="GO" id="GO:0008360">
    <property type="term" value="P:regulation of cell shape"/>
    <property type="evidence" value="ECO:0007669"/>
    <property type="project" value="UniProtKB-KW"/>
</dbReference>
<feature type="domain" description="Glycosyltransferase family 28 N-terminal" evidence="11">
    <location>
        <begin position="7"/>
        <end position="144"/>
    </location>
</feature>
<feature type="binding site" evidence="10">
    <location>
        <position position="126"/>
    </location>
    <ligand>
        <name>UDP-N-acetyl-alpha-D-glucosamine</name>
        <dbReference type="ChEBI" id="CHEBI:57705"/>
    </ligand>
</feature>
<evidence type="ECO:0000256" key="2">
    <source>
        <dbReference type="ARBA" id="ARBA00022618"/>
    </source>
</evidence>
<evidence type="ECO:0000259" key="11">
    <source>
        <dbReference type="Pfam" id="PF03033"/>
    </source>
</evidence>
<dbReference type="GO" id="GO:0051301">
    <property type="term" value="P:cell division"/>
    <property type="evidence" value="ECO:0007669"/>
    <property type="project" value="UniProtKB-KW"/>
</dbReference>
<keyword evidence="3 10" id="KW-0328">Glycosyltransferase</keyword>
<dbReference type="PANTHER" id="PTHR21015:SF22">
    <property type="entry name" value="GLYCOSYLTRANSFERASE"/>
    <property type="match status" value="1"/>
</dbReference>
<dbReference type="GO" id="GO:0005886">
    <property type="term" value="C:plasma membrane"/>
    <property type="evidence" value="ECO:0007669"/>
    <property type="project" value="UniProtKB-SubCell"/>
</dbReference>
<evidence type="ECO:0000256" key="3">
    <source>
        <dbReference type="ARBA" id="ARBA00022676"/>
    </source>
</evidence>
<evidence type="ECO:0000313" key="14">
    <source>
        <dbReference type="Proteomes" id="UP000438699"/>
    </source>
</evidence>
<comment type="catalytic activity">
    <reaction evidence="10">
        <text>di-trans,octa-cis-undecaprenyl diphospho-N-acetyl-alpha-D-muramoyl-L-alanyl-D-glutamyl-meso-2,6-diaminopimeloyl-D-alanyl-D-alanine + UDP-N-acetyl-alpha-D-glucosamine = di-trans,octa-cis-undecaprenyl diphospho-[N-acetyl-alpha-D-glucosaminyl-(1-&gt;4)]-N-acetyl-alpha-D-muramoyl-L-alanyl-D-glutamyl-meso-2,6-diaminopimeloyl-D-alanyl-D-alanine + UDP + H(+)</text>
        <dbReference type="Rhea" id="RHEA:31227"/>
        <dbReference type="ChEBI" id="CHEBI:15378"/>
        <dbReference type="ChEBI" id="CHEBI:57705"/>
        <dbReference type="ChEBI" id="CHEBI:58223"/>
        <dbReference type="ChEBI" id="CHEBI:61387"/>
        <dbReference type="ChEBI" id="CHEBI:61388"/>
        <dbReference type="EC" id="2.4.1.227"/>
    </reaction>
</comment>
<evidence type="ECO:0000256" key="7">
    <source>
        <dbReference type="ARBA" id="ARBA00023136"/>
    </source>
</evidence>
<evidence type="ECO:0000256" key="6">
    <source>
        <dbReference type="ARBA" id="ARBA00022984"/>
    </source>
</evidence>
<keyword evidence="6 10" id="KW-0573">Peptidoglycan synthesis</keyword>
<dbReference type="InterPro" id="IPR006009">
    <property type="entry name" value="GlcNAc_MurG"/>
</dbReference>
<comment type="caution">
    <text evidence="10">Lacks conserved residue(s) required for the propagation of feature annotation.</text>
</comment>
<dbReference type="Pfam" id="PF03033">
    <property type="entry name" value="Glyco_transf_28"/>
    <property type="match status" value="1"/>
</dbReference>
<keyword evidence="9 10" id="KW-0961">Cell wall biogenesis/degradation</keyword>
<dbReference type="EMBL" id="WAIE01000002">
    <property type="protein sequence ID" value="KAB1442135.1"/>
    <property type="molecule type" value="Genomic_DNA"/>
</dbReference>
<dbReference type="EC" id="2.4.1.227" evidence="10"/>
<feature type="binding site" evidence="10">
    <location>
        <position position="189"/>
    </location>
    <ligand>
        <name>UDP-N-acetyl-alpha-D-glucosamine</name>
        <dbReference type="ChEBI" id="CHEBI:57705"/>
    </ligand>
</feature>
<evidence type="ECO:0000256" key="9">
    <source>
        <dbReference type="ARBA" id="ARBA00023316"/>
    </source>
</evidence>
<dbReference type="InterPro" id="IPR007235">
    <property type="entry name" value="Glyco_trans_28_C"/>
</dbReference>
<dbReference type="InterPro" id="IPR004276">
    <property type="entry name" value="GlycoTrans_28_N"/>
</dbReference>
<keyword evidence="7 10" id="KW-0472">Membrane</keyword>
<name>A0A6N6N2R9_9BACT</name>
<dbReference type="GO" id="GO:0050511">
    <property type="term" value="F:undecaprenyldiphospho-muramoylpentapeptide beta-N-acetylglucosaminyltransferase activity"/>
    <property type="evidence" value="ECO:0007669"/>
    <property type="project" value="UniProtKB-UniRule"/>
</dbReference>
<reference evidence="13 14" key="1">
    <citation type="journal article" date="2017" name="Int. J. Syst. Evol. Microbiol.">
        <title>Desulfovibrio senegalensis sp. nov., a mesophilic sulfate reducer isolated from marine sediment.</title>
        <authorList>
            <person name="Thioye A."/>
            <person name="Gam Z.B.A."/>
            <person name="Mbengue M."/>
            <person name="Cayol J.L."/>
            <person name="Joseph-Bartoli M."/>
            <person name="Toure-Kane C."/>
            <person name="Labat M."/>
        </authorList>
    </citation>
    <scope>NUCLEOTIDE SEQUENCE [LARGE SCALE GENOMIC DNA]</scope>
    <source>
        <strain evidence="13 14">DSM 101509</strain>
    </source>
</reference>
<feature type="binding site" evidence="10">
    <location>
        <position position="167"/>
    </location>
    <ligand>
        <name>UDP-N-acetyl-alpha-D-glucosamine</name>
        <dbReference type="ChEBI" id="CHEBI:57705"/>
    </ligand>
</feature>
<dbReference type="OrthoDB" id="9808936at2"/>
<evidence type="ECO:0000256" key="5">
    <source>
        <dbReference type="ARBA" id="ARBA00022960"/>
    </source>
</evidence>
<dbReference type="Gene3D" id="3.40.50.2000">
    <property type="entry name" value="Glycogen Phosphorylase B"/>
    <property type="match status" value="2"/>
</dbReference>
<comment type="similarity">
    <text evidence="10">Belongs to the glycosyltransferase 28 family. MurG subfamily.</text>
</comment>
<dbReference type="GO" id="GO:0005975">
    <property type="term" value="P:carbohydrate metabolic process"/>
    <property type="evidence" value="ECO:0007669"/>
    <property type="project" value="InterPro"/>
</dbReference>
<feature type="binding site" evidence="10">
    <location>
        <position position="288"/>
    </location>
    <ligand>
        <name>UDP-N-acetyl-alpha-D-glucosamine</name>
        <dbReference type="ChEBI" id="CHEBI:57705"/>
    </ligand>
</feature>
<dbReference type="GO" id="GO:0009252">
    <property type="term" value="P:peptidoglycan biosynthetic process"/>
    <property type="evidence" value="ECO:0007669"/>
    <property type="project" value="UniProtKB-UniRule"/>
</dbReference>
<keyword evidence="14" id="KW-1185">Reference proteome</keyword>
<accession>A0A6N6N2R9</accession>